<sequence length="78" mass="8749">MYLSEGAVSADSRDSSRLAIVKILFNEMPTQPTPPAPAGPPKQPDFEFEIECPRHPKPKIPQRLPWTPIVPKRPPTIH</sequence>
<evidence type="ECO:0000313" key="2">
    <source>
        <dbReference type="EMBL" id="OGC81599.1"/>
    </source>
</evidence>
<evidence type="ECO:0000313" key="3">
    <source>
        <dbReference type="Proteomes" id="UP000177614"/>
    </source>
</evidence>
<feature type="region of interest" description="Disordered" evidence="1">
    <location>
        <begin position="53"/>
        <end position="78"/>
    </location>
</feature>
<dbReference type="EMBL" id="MEWR01000023">
    <property type="protein sequence ID" value="OGC81599.1"/>
    <property type="molecule type" value="Genomic_DNA"/>
</dbReference>
<name>A0A1F4XJ04_9BACT</name>
<protein>
    <submittedName>
        <fullName evidence="2">Uncharacterized protein</fullName>
    </submittedName>
</protein>
<reference evidence="2 3" key="1">
    <citation type="journal article" date="2016" name="Nat. Commun.">
        <title>Thousands of microbial genomes shed light on interconnected biogeochemical processes in an aquifer system.</title>
        <authorList>
            <person name="Anantharaman K."/>
            <person name="Brown C.T."/>
            <person name="Hug L.A."/>
            <person name="Sharon I."/>
            <person name="Castelle C.J."/>
            <person name="Probst A.J."/>
            <person name="Thomas B.C."/>
            <person name="Singh A."/>
            <person name="Wilkins M.J."/>
            <person name="Karaoz U."/>
            <person name="Brodie E.L."/>
            <person name="Williams K.H."/>
            <person name="Hubbard S.S."/>
            <person name="Banfield J.F."/>
        </authorList>
    </citation>
    <scope>NUCLEOTIDE SEQUENCE [LARGE SCALE GENOMIC DNA]</scope>
</reference>
<dbReference type="Proteomes" id="UP000177614">
    <property type="component" value="Unassembled WGS sequence"/>
</dbReference>
<proteinExistence type="predicted"/>
<organism evidence="2 3">
    <name type="scientific">Candidatus Abawacabacteria bacterium RBG_16_42_10</name>
    <dbReference type="NCBI Taxonomy" id="1817814"/>
    <lineage>
        <taxon>Bacteria</taxon>
        <taxon>Candidatus Abawacaibacteriota</taxon>
    </lineage>
</organism>
<comment type="caution">
    <text evidence="2">The sequence shown here is derived from an EMBL/GenBank/DDBJ whole genome shotgun (WGS) entry which is preliminary data.</text>
</comment>
<accession>A0A1F4XJ04</accession>
<gene>
    <name evidence="2" type="ORF">A2V81_04975</name>
</gene>
<dbReference type="AlphaFoldDB" id="A0A1F4XJ04"/>
<evidence type="ECO:0000256" key="1">
    <source>
        <dbReference type="SAM" id="MobiDB-lite"/>
    </source>
</evidence>